<evidence type="ECO:0000256" key="10">
    <source>
        <dbReference type="SAM" id="Phobius"/>
    </source>
</evidence>
<comment type="caution">
    <text evidence="11">The sequence shown here is derived from an EMBL/GenBank/DDBJ whole genome shotgun (WGS) entry which is preliminary data.</text>
</comment>
<reference evidence="11" key="2">
    <citation type="journal article" date="2021" name="Genome Biol. Evol.">
        <title>Developing a high-quality reference genome for a parasitic bivalve with doubly uniparental inheritance (Bivalvia: Unionida).</title>
        <authorList>
            <person name="Smith C.H."/>
        </authorList>
    </citation>
    <scope>NUCLEOTIDE SEQUENCE</scope>
    <source>
        <strain evidence="11">CHS0354</strain>
        <tissue evidence="11">Mantle</tissue>
    </source>
</reference>
<evidence type="ECO:0008006" key="13">
    <source>
        <dbReference type="Google" id="ProtNLM"/>
    </source>
</evidence>
<keyword evidence="5" id="KW-0637">Prenyltransferase</keyword>
<gene>
    <name evidence="11" type="ORF">CHS0354_031137</name>
</gene>
<dbReference type="GO" id="GO:0000139">
    <property type="term" value="C:Golgi membrane"/>
    <property type="evidence" value="ECO:0007669"/>
    <property type="project" value="TreeGrafter"/>
</dbReference>
<dbReference type="Proteomes" id="UP001195483">
    <property type="component" value="Unassembled WGS sequence"/>
</dbReference>
<evidence type="ECO:0000256" key="7">
    <source>
        <dbReference type="ARBA" id="ARBA00022692"/>
    </source>
</evidence>
<keyword evidence="4" id="KW-0474">Menaquinone biosynthesis</keyword>
<accession>A0AAE0W9X8</accession>
<dbReference type="GO" id="GO:0004659">
    <property type="term" value="F:prenyltransferase activity"/>
    <property type="evidence" value="ECO:0007669"/>
    <property type="project" value="UniProtKB-KW"/>
</dbReference>
<evidence type="ECO:0000256" key="5">
    <source>
        <dbReference type="ARBA" id="ARBA00022602"/>
    </source>
</evidence>
<feature type="transmembrane region" description="Helical" evidence="10">
    <location>
        <begin position="306"/>
        <end position="336"/>
    </location>
</feature>
<name>A0AAE0W9X8_9BIVA</name>
<evidence type="ECO:0000256" key="3">
    <source>
        <dbReference type="ARBA" id="ARBA00005985"/>
    </source>
</evidence>
<dbReference type="Gene3D" id="1.10.357.140">
    <property type="entry name" value="UbiA prenyltransferase"/>
    <property type="match status" value="1"/>
</dbReference>
<evidence type="ECO:0000256" key="4">
    <source>
        <dbReference type="ARBA" id="ARBA00022428"/>
    </source>
</evidence>
<organism evidence="11 12">
    <name type="scientific">Potamilus streckersoni</name>
    <dbReference type="NCBI Taxonomy" id="2493646"/>
    <lineage>
        <taxon>Eukaryota</taxon>
        <taxon>Metazoa</taxon>
        <taxon>Spiralia</taxon>
        <taxon>Lophotrochozoa</taxon>
        <taxon>Mollusca</taxon>
        <taxon>Bivalvia</taxon>
        <taxon>Autobranchia</taxon>
        <taxon>Heteroconchia</taxon>
        <taxon>Palaeoheterodonta</taxon>
        <taxon>Unionida</taxon>
        <taxon>Unionoidea</taxon>
        <taxon>Unionidae</taxon>
        <taxon>Ambleminae</taxon>
        <taxon>Lampsilini</taxon>
        <taxon>Potamilus</taxon>
    </lineage>
</organism>
<reference evidence="11" key="1">
    <citation type="journal article" date="2021" name="Genome Biol. Evol.">
        <title>A High-Quality Reference Genome for a Parasitic Bivalve with Doubly Uniparental Inheritance (Bivalvia: Unionida).</title>
        <authorList>
            <person name="Smith C.H."/>
        </authorList>
    </citation>
    <scope>NUCLEOTIDE SEQUENCE</scope>
    <source>
        <strain evidence="11">CHS0354</strain>
    </source>
</reference>
<feature type="transmembrane region" description="Helical" evidence="10">
    <location>
        <begin position="356"/>
        <end position="377"/>
    </location>
</feature>
<dbReference type="InterPro" id="IPR044878">
    <property type="entry name" value="UbiA_sf"/>
</dbReference>
<evidence type="ECO:0000256" key="2">
    <source>
        <dbReference type="ARBA" id="ARBA00004863"/>
    </source>
</evidence>
<dbReference type="InterPro" id="IPR026046">
    <property type="entry name" value="UBIAD1"/>
</dbReference>
<dbReference type="CDD" id="cd13962">
    <property type="entry name" value="PT_UbiA_UBIAD1"/>
    <property type="match status" value="1"/>
</dbReference>
<comment type="similarity">
    <text evidence="3">Belongs to the UbiA prenyltransferase family.</text>
</comment>
<comment type="subcellular location">
    <subcellularLocation>
        <location evidence="1">Membrane</location>
        <topology evidence="1">Multi-pass membrane protein</topology>
    </subcellularLocation>
</comment>
<dbReference type="InterPro" id="IPR000537">
    <property type="entry name" value="UbiA_prenyltransferase"/>
</dbReference>
<dbReference type="AlphaFoldDB" id="A0AAE0W9X8"/>
<dbReference type="GO" id="GO:0005783">
    <property type="term" value="C:endoplasmic reticulum"/>
    <property type="evidence" value="ECO:0007669"/>
    <property type="project" value="TreeGrafter"/>
</dbReference>
<keyword evidence="9 10" id="KW-0472">Membrane</keyword>
<keyword evidence="12" id="KW-1185">Reference proteome</keyword>
<evidence type="ECO:0000256" key="8">
    <source>
        <dbReference type="ARBA" id="ARBA00022989"/>
    </source>
</evidence>
<feature type="transmembrane region" description="Helical" evidence="10">
    <location>
        <begin position="230"/>
        <end position="251"/>
    </location>
</feature>
<dbReference type="EMBL" id="JAEAOA010001866">
    <property type="protein sequence ID" value="KAK3607513.1"/>
    <property type="molecule type" value="Genomic_DNA"/>
</dbReference>
<evidence type="ECO:0000256" key="1">
    <source>
        <dbReference type="ARBA" id="ARBA00004141"/>
    </source>
</evidence>
<keyword evidence="7 10" id="KW-0812">Transmembrane</keyword>
<feature type="transmembrane region" description="Helical" evidence="10">
    <location>
        <begin position="179"/>
        <end position="200"/>
    </location>
</feature>
<evidence type="ECO:0000313" key="11">
    <source>
        <dbReference type="EMBL" id="KAK3607513.1"/>
    </source>
</evidence>
<evidence type="ECO:0000313" key="12">
    <source>
        <dbReference type="Proteomes" id="UP001195483"/>
    </source>
</evidence>
<dbReference type="PANTHER" id="PTHR13929">
    <property type="entry name" value="1,4-DIHYDROXY-2-NAPHTHOATE OCTAPRENYLTRANSFERASE"/>
    <property type="match status" value="1"/>
</dbReference>
<keyword evidence="8 10" id="KW-1133">Transmembrane helix</keyword>
<proteinExistence type="inferred from homology"/>
<evidence type="ECO:0000256" key="9">
    <source>
        <dbReference type="ARBA" id="ARBA00023136"/>
    </source>
</evidence>
<feature type="transmembrane region" description="Helical" evidence="10">
    <location>
        <begin position="128"/>
        <end position="146"/>
    </location>
</feature>
<sequence length="392" mass="43301">MREKSSVVSSVVESVTYREETYKGGSEKKAFNLGDGLKPISVMEKNLNSEEMREKSSVVSSVVESVTYREETYKGGSEKKAFNLGDGLKPISVMEKWLVALRPWSFTASFTPVALGSILAYKSTEECSITVFLATLFTALSVHAAGNLVNTYFDYMKGIDGKTSDDRTLVDKHLQPHDVAWLGTVSYFCGMVGYVILVMISPAKMEHIALMFFGGLSSSFMYTGGLGLKYIALGDLVIFLSFGPLTVMFAFLTQAGKLSTVTLLYAIPLALNTVSILHANNTRDMESDRKAKIVTVSILLGKTGSYILFAFLLFAPYIVFVLMGLHISPWLFLPLLTVKDVFNIERFFRSGSLRKVPYMLAQLNLLIGLLYVVGVFMTDAKSLPELVVDKIK</sequence>
<reference evidence="11" key="3">
    <citation type="submission" date="2023-05" db="EMBL/GenBank/DDBJ databases">
        <authorList>
            <person name="Smith C.H."/>
        </authorList>
    </citation>
    <scope>NUCLEOTIDE SEQUENCE</scope>
    <source>
        <strain evidence="11">CHS0354</strain>
        <tissue evidence="11">Mantle</tissue>
    </source>
</reference>
<comment type="pathway">
    <text evidence="2">Quinol/quinone metabolism; menaquinone biosynthesis.</text>
</comment>
<dbReference type="GO" id="GO:0009234">
    <property type="term" value="P:menaquinone biosynthetic process"/>
    <property type="evidence" value="ECO:0007669"/>
    <property type="project" value="UniProtKB-KW"/>
</dbReference>
<protein>
    <recommendedName>
        <fullName evidence="13">1,4-dihydroxy-2-naphthoate octaprenyltransferase</fullName>
    </recommendedName>
</protein>
<evidence type="ECO:0000256" key="6">
    <source>
        <dbReference type="ARBA" id="ARBA00022679"/>
    </source>
</evidence>
<keyword evidence="6" id="KW-0808">Transferase</keyword>
<dbReference type="Pfam" id="PF01040">
    <property type="entry name" value="UbiA"/>
    <property type="match status" value="1"/>
</dbReference>
<feature type="transmembrane region" description="Helical" evidence="10">
    <location>
        <begin position="258"/>
        <end position="279"/>
    </location>
</feature>
<dbReference type="GO" id="GO:0042371">
    <property type="term" value="P:vitamin K biosynthetic process"/>
    <property type="evidence" value="ECO:0007669"/>
    <property type="project" value="TreeGrafter"/>
</dbReference>
<dbReference type="PANTHER" id="PTHR13929:SF0">
    <property type="entry name" value="UBIA PRENYLTRANSFERASE DOMAIN-CONTAINING PROTEIN 1"/>
    <property type="match status" value="1"/>
</dbReference>